<organism evidence="5 6">
    <name type="scientific">Streptococcus oralis subsp. dentisani</name>
    <dbReference type="NCBI Taxonomy" id="1458253"/>
    <lineage>
        <taxon>Bacteria</taxon>
        <taxon>Bacillati</taxon>
        <taxon>Bacillota</taxon>
        <taxon>Bacilli</taxon>
        <taxon>Lactobacillales</taxon>
        <taxon>Streptococcaceae</taxon>
        <taxon>Streptococcus</taxon>
    </lineage>
</organism>
<dbReference type="SUPFAM" id="SSF141986">
    <property type="entry name" value="LD-carboxypeptidase A C-terminal domain-like"/>
    <property type="match status" value="1"/>
</dbReference>
<dbReference type="Pfam" id="PF02016">
    <property type="entry name" value="Peptidase_S66"/>
    <property type="match status" value="1"/>
</dbReference>
<comment type="similarity">
    <text evidence="1">Belongs to the peptidase S66 family.</text>
</comment>
<dbReference type="InterPro" id="IPR027461">
    <property type="entry name" value="Carboxypeptidase_A_C_sf"/>
</dbReference>
<accession>A0A1X1IYA0</accession>
<evidence type="ECO:0000259" key="4">
    <source>
        <dbReference type="Pfam" id="PF17676"/>
    </source>
</evidence>
<dbReference type="Proteomes" id="UP000193326">
    <property type="component" value="Unassembled WGS sequence"/>
</dbReference>
<dbReference type="Pfam" id="PF17676">
    <property type="entry name" value="Peptidase_S66C"/>
    <property type="match status" value="1"/>
</dbReference>
<dbReference type="GO" id="GO:0004180">
    <property type="term" value="F:carboxypeptidase activity"/>
    <property type="evidence" value="ECO:0007669"/>
    <property type="project" value="UniProtKB-KW"/>
</dbReference>
<keyword evidence="2" id="KW-0378">Hydrolase</keyword>
<feature type="domain" description="LD-carboxypeptidase C-terminal" evidence="4">
    <location>
        <begin position="202"/>
        <end position="329"/>
    </location>
</feature>
<dbReference type="CDD" id="cd07062">
    <property type="entry name" value="Peptidase_S66_mccF_like"/>
    <property type="match status" value="1"/>
</dbReference>
<evidence type="ECO:0000313" key="5">
    <source>
        <dbReference type="EMBL" id="ORO78080.1"/>
    </source>
</evidence>
<keyword evidence="5" id="KW-0121">Carboxypeptidase</keyword>
<evidence type="ECO:0000313" key="6">
    <source>
        <dbReference type="Proteomes" id="UP000193326"/>
    </source>
</evidence>
<dbReference type="EMBL" id="NCUY01000031">
    <property type="protein sequence ID" value="ORO78080.1"/>
    <property type="molecule type" value="Genomic_DNA"/>
</dbReference>
<keyword evidence="5" id="KW-0645">Protease</keyword>
<dbReference type="InterPro" id="IPR029062">
    <property type="entry name" value="Class_I_gatase-like"/>
</dbReference>
<dbReference type="InterPro" id="IPR003507">
    <property type="entry name" value="S66_fam"/>
</dbReference>
<protein>
    <submittedName>
        <fullName evidence="5">Carboxypeptidase</fullName>
    </submittedName>
</protein>
<dbReference type="Gene3D" id="3.50.30.60">
    <property type="entry name" value="LD-carboxypeptidase A C-terminal domain-like"/>
    <property type="match status" value="1"/>
</dbReference>
<dbReference type="SUPFAM" id="SSF52317">
    <property type="entry name" value="Class I glutamine amidotransferase-like"/>
    <property type="match status" value="1"/>
</dbReference>
<sequence>MVSTIGIVSLSSGVIGEDFVKHEVDLGIQRLKDLGLNPVFLPHSLKGLDFIKDHTEARAEDLMQAFSDDSIDMILCAIGGDDTYRLLPYLFENDQLQKVIKPKIFLGFSDTTMNHLMLHKLGGKTFYGQSFLADICELDKEMLPYSLHYFKELIETGKISEIRPSDVWYEERTDFSPKALGTARISHVNTGFDLLQGNAQFEGEILGGCLESLYDIFDNSRYADSTELCQKYKLFPDLSDWQGKILLLETSEEKPDPEDFKKMLQALKETGVFEVISGLLVGKPMDETFYDEYKETLLDVVDSSVPIVYNLNVGHATPRAIVPFGVHAYIDAQEQVIRFDYNKK</sequence>
<gene>
    <name evidence="5" type="ORF">B7707_03305</name>
</gene>
<dbReference type="PIRSF" id="PIRSF028757">
    <property type="entry name" value="LD-carboxypeptidase"/>
    <property type="match status" value="1"/>
</dbReference>
<dbReference type="OrthoDB" id="9807329at2"/>
<name>A0A1X1IYA0_STROR</name>
<evidence type="ECO:0000256" key="1">
    <source>
        <dbReference type="ARBA" id="ARBA00010233"/>
    </source>
</evidence>
<evidence type="ECO:0000259" key="3">
    <source>
        <dbReference type="Pfam" id="PF02016"/>
    </source>
</evidence>
<proteinExistence type="inferred from homology"/>
<dbReference type="RefSeq" id="WP_084945713.1">
    <property type="nucleotide sequence ID" value="NZ_NCUY01000031.1"/>
</dbReference>
<dbReference type="PANTHER" id="PTHR30237:SF4">
    <property type="entry name" value="LD-CARBOXYPEPTIDASE C-TERMINAL DOMAIN-CONTAINING PROTEIN"/>
    <property type="match status" value="1"/>
</dbReference>
<dbReference type="Gene3D" id="3.40.50.10740">
    <property type="entry name" value="Class I glutamine amidotransferase-like"/>
    <property type="match status" value="1"/>
</dbReference>
<dbReference type="AlphaFoldDB" id="A0A1X1IYA0"/>
<comment type="caution">
    <text evidence="5">The sequence shown here is derived from an EMBL/GenBank/DDBJ whole genome shotgun (WGS) entry which is preliminary data.</text>
</comment>
<dbReference type="InterPro" id="IPR040921">
    <property type="entry name" value="Peptidase_S66C"/>
</dbReference>
<dbReference type="InterPro" id="IPR040449">
    <property type="entry name" value="Peptidase_S66_N"/>
</dbReference>
<dbReference type="PANTHER" id="PTHR30237">
    <property type="entry name" value="MURAMOYLTETRAPEPTIDE CARBOXYPEPTIDASE"/>
    <property type="match status" value="1"/>
</dbReference>
<feature type="domain" description="LD-carboxypeptidase N-terminal" evidence="3">
    <location>
        <begin position="5"/>
        <end position="128"/>
    </location>
</feature>
<dbReference type="InterPro" id="IPR027478">
    <property type="entry name" value="LdcA_N"/>
</dbReference>
<reference evidence="5 6" key="1">
    <citation type="journal article" date="2016" name="Eur. J. Clin. Microbiol. Infect. Dis.">
        <title>Whole genome sequencing as a tool for phylogenetic analysis of clinical strains of Mitis group streptococci.</title>
        <authorList>
            <person name="Rasmussen L.H."/>
            <person name="Dargis R."/>
            <person name="Hojholt K."/>
            <person name="Christensen J.J."/>
            <person name="Skovgaard O."/>
            <person name="Justesen U.S."/>
            <person name="Rosenvinge F.S."/>
            <person name="Moser C."/>
            <person name="Lukjancenko O."/>
            <person name="Rasmussen S."/>
            <person name="Nielsen X.C."/>
        </authorList>
    </citation>
    <scope>NUCLEOTIDE SEQUENCE [LARGE SCALE GENOMIC DNA]</scope>
    <source>
        <strain evidence="5 6">RH_70047_11</strain>
    </source>
</reference>
<evidence type="ECO:0000256" key="2">
    <source>
        <dbReference type="ARBA" id="ARBA00022801"/>
    </source>
</evidence>